<evidence type="ECO:0000313" key="3">
    <source>
        <dbReference type="Proteomes" id="UP001215598"/>
    </source>
</evidence>
<evidence type="ECO:0000256" key="1">
    <source>
        <dbReference type="SAM" id="MobiDB-lite"/>
    </source>
</evidence>
<sequence>MHPSSSGQLCEAIRTQTVFHAVCPLEETENETWELFTGLGPQSALSDGLVLQIALGPVPMVFHMSNSTPIKAIKGKSACTTLLWSGPGELDGAQATGPRESRVGSGSFRVGSGTARRVGKYRANGEGGHNTTEAQDERILLGTQRERGSEKGRRVGESDWRPSYFKRRSNTY</sequence>
<evidence type="ECO:0000313" key="2">
    <source>
        <dbReference type="EMBL" id="KAJ7716362.1"/>
    </source>
</evidence>
<reference evidence="2" key="1">
    <citation type="submission" date="2023-03" db="EMBL/GenBank/DDBJ databases">
        <title>Massive genome expansion in bonnet fungi (Mycena s.s.) driven by repeated elements and novel gene families across ecological guilds.</title>
        <authorList>
            <consortium name="Lawrence Berkeley National Laboratory"/>
            <person name="Harder C.B."/>
            <person name="Miyauchi S."/>
            <person name="Viragh M."/>
            <person name="Kuo A."/>
            <person name="Thoen E."/>
            <person name="Andreopoulos B."/>
            <person name="Lu D."/>
            <person name="Skrede I."/>
            <person name="Drula E."/>
            <person name="Henrissat B."/>
            <person name="Morin E."/>
            <person name="Kohler A."/>
            <person name="Barry K."/>
            <person name="LaButti K."/>
            <person name="Morin E."/>
            <person name="Salamov A."/>
            <person name="Lipzen A."/>
            <person name="Mereny Z."/>
            <person name="Hegedus B."/>
            <person name="Baldrian P."/>
            <person name="Stursova M."/>
            <person name="Weitz H."/>
            <person name="Taylor A."/>
            <person name="Grigoriev I.V."/>
            <person name="Nagy L.G."/>
            <person name="Martin F."/>
            <person name="Kauserud H."/>
        </authorList>
    </citation>
    <scope>NUCLEOTIDE SEQUENCE</scope>
    <source>
        <strain evidence="2">CBHHK182m</strain>
    </source>
</reference>
<feature type="region of interest" description="Disordered" evidence="1">
    <location>
        <begin position="90"/>
        <end position="172"/>
    </location>
</feature>
<name>A0AAD7HB98_9AGAR</name>
<gene>
    <name evidence="2" type="ORF">B0H16DRAFT_1476763</name>
</gene>
<dbReference type="AlphaFoldDB" id="A0AAD7HB98"/>
<dbReference type="EMBL" id="JARKIB010000292">
    <property type="protein sequence ID" value="KAJ7716362.1"/>
    <property type="molecule type" value="Genomic_DNA"/>
</dbReference>
<keyword evidence="3" id="KW-1185">Reference proteome</keyword>
<protein>
    <submittedName>
        <fullName evidence="2">Uncharacterized protein</fullName>
    </submittedName>
</protein>
<dbReference type="Proteomes" id="UP001215598">
    <property type="component" value="Unassembled WGS sequence"/>
</dbReference>
<comment type="caution">
    <text evidence="2">The sequence shown here is derived from an EMBL/GenBank/DDBJ whole genome shotgun (WGS) entry which is preliminary data.</text>
</comment>
<organism evidence="2 3">
    <name type="scientific">Mycena metata</name>
    <dbReference type="NCBI Taxonomy" id="1033252"/>
    <lineage>
        <taxon>Eukaryota</taxon>
        <taxon>Fungi</taxon>
        <taxon>Dikarya</taxon>
        <taxon>Basidiomycota</taxon>
        <taxon>Agaricomycotina</taxon>
        <taxon>Agaricomycetes</taxon>
        <taxon>Agaricomycetidae</taxon>
        <taxon>Agaricales</taxon>
        <taxon>Marasmiineae</taxon>
        <taxon>Mycenaceae</taxon>
        <taxon>Mycena</taxon>
    </lineage>
</organism>
<feature type="compositionally biased region" description="Low complexity" evidence="1">
    <location>
        <begin position="103"/>
        <end position="113"/>
    </location>
</feature>
<feature type="compositionally biased region" description="Basic and acidic residues" evidence="1">
    <location>
        <begin position="135"/>
        <end position="160"/>
    </location>
</feature>
<accession>A0AAD7HB98</accession>
<proteinExistence type="predicted"/>